<dbReference type="Pfam" id="PF13424">
    <property type="entry name" value="TPR_12"/>
    <property type="match status" value="2"/>
</dbReference>
<accession>A0A6A5ZTL0</accession>
<dbReference type="InterPro" id="IPR011990">
    <property type="entry name" value="TPR-like_helical_dom_sf"/>
</dbReference>
<dbReference type="Pfam" id="PF13374">
    <property type="entry name" value="TPR_10"/>
    <property type="match status" value="2"/>
</dbReference>
<evidence type="ECO:0000313" key="2">
    <source>
        <dbReference type="Proteomes" id="UP000799770"/>
    </source>
</evidence>
<dbReference type="Gene3D" id="3.40.50.300">
    <property type="entry name" value="P-loop containing nucleotide triphosphate hydrolases"/>
    <property type="match status" value="1"/>
</dbReference>
<protein>
    <recommendedName>
        <fullName evidence="3">TPR-like protein</fullName>
    </recommendedName>
</protein>
<dbReference type="Gene3D" id="1.25.40.10">
    <property type="entry name" value="Tetratricopeptide repeat domain"/>
    <property type="match status" value="2"/>
</dbReference>
<dbReference type="OrthoDB" id="626167at2759"/>
<dbReference type="InterPro" id="IPR027417">
    <property type="entry name" value="P-loop_NTPase"/>
</dbReference>
<proteinExistence type="predicted"/>
<dbReference type="SUPFAM" id="SSF48452">
    <property type="entry name" value="TPR-like"/>
    <property type="match status" value="1"/>
</dbReference>
<dbReference type="AlphaFoldDB" id="A0A6A5ZTL0"/>
<reference evidence="1" key="1">
    <citation type="journal article" date="2020" name="Stud. Mycol.">
        <title>101 Dothideomycetes genomes: a test case for predicting lifestyles and emergence of pathogens.</title>
        <authorList>
            <person name="Haridas S."/>
            <person name="Albert R."/>
            <person name="Binder M."/>
            <person name="Bloem J."/>
            <person name="Labutti K."/>
            <person name="Salamov A."/>
            <person name="Andreopoulos B."/>
            <person name="Baker S."/>
            <person name="Barry K."/>
            <person name="Bills G."/>
            <person name="Bluhm B."/>
            <person name="Cannon C."/>
            <person name="Castanera R."/>
            <person name="Culley D."/>
            <person name="Daum C."/>
            <person name="Ezra D."/>
            <person name="Gonzalez J."/>
            <person name="Henrissat B."/>
            <person name="Kuo A."/>
            <person name="Liang C."/>
            <person name="Lipzen A."/>
            <person name="Lutzoni F."/>
            <person name="Magnuson J."/>
            <person name="Mondo S."/>
            <person name="Nolan M."/>
            <person name="Ohm R."/>
            <person name="Pangilinan J."/>
            <person name="Park H.-J."/>
            <person name="Ramirez L."/>
            <person name="Alfaro M."/>
            <person name="Sun H."/>
            <person name="Tritt A."/>
            <person name="Yoshinaga Y."/>
            <person name="Zwiers L.-H."/>
            <person name="Turgeon B."/>
            <person name="Goodwin S."/>
            <person name="Spatafora J."/>
            <person name="Crous P."/>
            <person name="Grigoriev I."/>
        </authorList>
    </citation>
    <scope>NUCLEOTIDE SEQUENCE</scope>
    <source>
        <strain evidence="1">CBS 627.86</strain>
    </source>
</reference>
<dbReference type="InterPro" id="IPR019734">
    <property type="entry name" value="TPR_rpt"/>
</dbReference>
<dbReference type="PANTHER" id="PTHR46082:SF6">
    <property type="entry name" value="AAA+ ATPASE DOMAIN-CONTAINING PROTEIN-RELATED"/>
    <property type="match status" value="1"/>
</dbReference>
<dbReference type="Proteomes" id="UP000799770">
    <property type="component" value="Unassembled WGS sequence"/>
</dbReference>
<keyword evidence="2" id="KW-1185">Reference proteome</keyword>
<name>A0A6A5ZTL0_9PLEO</name>
<dbReference type="EMBL" id="ML977310">
    <property type="protein sequence ID" value="KAF2122596.1"/>
    <property type="molecule type" value="Genomic_DNA"/>
</dbReference>
<organism evidence="1 2">
    <name type="scientific">Lophiotrema nucula</name>
    <dbReference type="NCBI Taxonomy" id="690887"/>
    <lineage>
        <taxon>Eukaryota</taxon>
        <taxon>Fungi</taxon>
        <taxon>Dikarya</taxon>
        <taxon>Ascomycota</taxon>
        <taxon>Pezizomycotina</taxon>
        <taxon>Dothideomycetes</taxon>
        <taxon>Pleosporomycetidae</taxon>
        <taxon>Pleosporales</taxon>
        <taxon>Lophiotremataceae</taxon>
        <taxon>Lophiotrema</taxon>
    </lineage>
</organism>
<dbReference type="SMART" id="SM00028">
    <property type="entry name" value="TPR"/>
    <property type="match status" value="6"/>
</dbReference>
<dbReference type="SUPFAM" id="SSF52540">
    <property type="entry name" value="P-loop containing nucleoside triphosphate hydrolases"/>
    <property type="match status" value="1"/>
</dbReference>
<sequence>MIDPFSLLGAVAAAAQLSKYGLSFARKVIECPGDLRDAPREVHNLLVELEGFLEIAQSISTHICSSSHHNQLKALASACIDPAQSLQHTLRSLIATDTDTKIARLIKASLLRIKARKIEKTLIDIQRRQGNLQLQLTAGAFRFVSPDDTIDRACHADASQPSYTEGFLVDIPRNVNFIGRQSTVDAIDQVIRSTSALRRIALVGLAGIGKSQVALHVAYRTKEWRPNSAIFWVDASSELVFRLGFARIRPSAKNLSTVQSAVADSRTWLESSGSGNWVLILDALDLQHFGDIEALHKALPHTGQGTIIFTTRNQRTASELVEASNILSMNAMSRVDARSLLELHIGNRLDVAQEESTVSSLHCHPQAIVQAATYLRDRGISLNEYLHHLEPSVHSTFFDKLIQTAFAQWFKSVLTMVAGRNERYMQLVYCLAFLGEASVPWDLLSPIQVDDQSAEELGMLEAYSLITRTQGGECVLMSPMVREVVRRSTCLNGDFSSGLRLVFELLVKTYPKETYDRATLEKAKSYSNHVTSLWALFETLSQSYGQMLLSAALWEQLAYAMSRYLTTIGQYAAAMKYAQSAVSGSKEAYGNYSKRHSKCLCNMATLYQHLGQMAHAASSTQAILMQQTYLSTQPSVEAIAVYNEAALVLQLEGRYQEAEEYHLHAIAASELLWGTDHPETLDVVHNLGLCYFHQQRYEEALDVLQNVGHKMTAAHGPEHLKTFAALDSLADILQRVGRWDEALQIHTAVLSSREALLGLQHPDTMSSKANLAEDFRRRGDLSGAESLTREALEYYKDNLGREHPATMTCMGNLSILLRCQRRYEEAAEIGKDVVKLRRTKLGVEHPDTVLSMCDLSVIYQCNGRYCEALRVGTEALEIRRRNLHEDHPDRIASEKHVPQLQEDYDEWLMEQALV</sequence>
<gene>
    <name evidence="1" type="ORF">BDV96DRAFT_2573</name>
</gene>
<evidence type="ECO:0000313" key="1">
    <source>
        <dbReference type="EMBL" id="KAF2122596.1"/>
    </source>
</evidence>
<dbReference type="InterPro" id="IPR053137">
    <property type="entry name" value="NLR-like"/>
</dbReference>
<evidence type="ECO:0008006" key="3">
    <source>
        <dbReference type="Google" id="ProtNLM"/>
    </source>
</evidence>
<dbReference type="PANTHER" id="PTHR46082">
    <property type="entry name" value="ATP/GTP-BINDING PROTEIN-RELATED"/>
    <property type="match status" value="1"/>
</dbReference>